<comment type="cofactor">
    <cofactor evidence="8">
        <name>Mg(2+)</name>
        <dbReference type="ChEBI" id="CHEBI:18420"/>
    </cofactor>
</comment>
<dbReference type="AlphaFoldDB" id="A0A4R3XYM4"/>
<keyword evidence="1 8" id="KW-0963">Cytoplasm</keyword>
<keyword evidence="4 8" id="KW-0547">Nucleotide-binding</keyword>
<dbReference type="PANTHER" id="PTHR19136">
    <property type="entry name" value="MOLYBDENUM COFACTOR GUANYLYLTRANSFERASE"/>
    <property type="match status" value="1"/>
</dbReference>
<evidence type="ECO:0000313" key="11">
    <source>
        <dbReference type="Proteomes" id="UP000295367"/>
    </source>
</evidence>
<dbReference type="CDD" id="cd02503">
    <property type="entry name" value="MobA"/>
    <property type="match status" value="1"/>
</dbReference>
<sequence length="187" mass="20280">MKISSVILAGGRATRMGGADKGLLMLKEKPLIAWVLDHIRHQSDEILISANRHIEQYACYGYPVITDKIEGFQGPLAGLHSAMLAAQHDLILAVPCDTPYLPDNLVPSLHAALTAQNAEIAIPSAGGRTHHAIMLCKRALVSDLADYLASGEKKVMAWQAKHPHAIVPFDDATAFNNFNTPEDLDNL</sequence>
<comment type="domain">
    <text evidence="8">The N-terminal domain determines nucleotide recognition and specific binding, while the C-terminal domain determines the specific binding to the target protein.</text>
</comment>
<evidence type="ECO:0000256" key="6">
    <source>
        <dbReference type="ARBA" id="ARBA00023134"/>
    </source>
</evidence>
<evidence type="ECO:0000256" key="8">
    <source>
        <dbReference type="HAMAP-Rule" id="MF_00316"/>
    </source>
</evidence>
<feature type="binding site" evidence="8">
    <location>
        <begin position="8"/>
        <end position="10"/>
    </location>
    <ligand>
        <name>GTP</name>
        <dbReference type="ChEBI" id="CHEBI:37565"/>
    </ligand>
</feature>
<feature type="binding site" evidence="8">
    <location>
        <position position="97"/>
    </location>
    <ligand>
        <name>GTP</name>
        <dbReference type="ChEBI" id="CHEBI:37565"/>
    </ligand>
</feature>
<evidence type="ECO:0000256" key="5">
    <source>
        <dbReference type="ARBA" id="ARBA00022842"/>
    </source>
</evidence>
<keyword evidence="6 8" id="KW-0342">GTP-binding</keyword>
<organism evidence="10 11">
    <name type="scientific">Sulfurirhabdus autotrophica</name>
    <dbReference type="NCBI Taxonomy" id="1706046"/>
    <lineage>
        <taxon>Bacteria</taxon>
        <taxon>Pseudomonadati</taxon>
        <taxon>Pseudomonadota</taxon>
        <taxon>Betaproteobacteria</taxon>
        <taxon>Nitrosomonadales</taxon>
        <taxon>Sulfuricellaceae</taxon>
        <taxon>Sulfurirhabdus</taxon>
    </lineage>
</organism>
<dbReference type="Gene3D" id="3.90.550.10">
    <property type="entry name" value="Spore Coat Polysaccharide Biosynthesis Protein SpsA, Chain A"/>
    <property type="match status" value="1"/>
</dbReference>
<keyword evidence="10" id="KW-0548">Nucleotidyltransferase</keyword>
<gene>
    <name evidence="8" type="primary">mobA</name>
    <name evidence="10" type="ORF">EDC63_11853</name>
</gene>
<evidence type="ECO:0000259" key="9">
    <source>
        <dbReference type="Pfam" id="PF12804"/>
    </source>
</evidence>
<name>A0A4R3XYM4_9PROT</name>
<keyword evidence="2 8" id="KW-0808">Transferase</keyword>
<comment type="catalytic activity">
    <reaction evidence="8">
        <text>Mo-molybdopterin + GTP + H(+) = Mo-molybdopterin guanine dinucleotide + diphosphate</text>
        <dbReference type="Rhea" id="RHEA:34243"/>
        <dbReference type="ChEBI" id="CHEBI:15378"/>
        <dbReference type="ChEBI" id="CHEBI:33019"/>
        <dbReference type="ChEBI" id="CHEBI:37565"/>
        <dbReference type="ChEBI" id="CHEBI:71302"/>
        <dbReference type="ChEBI" id="CHEBI:71310"/>
        <dbReference type="EC" id="2.7.7.77"/>
    </reaction>
</comment>
<dbReference type="InterPro" id="IPR025877">
    <property type="entry name" value="MobA-like_NTP_Trfase"/>
</dbReference>
<comment type="function">
    <text evidence="8">Transfers a GMP moiety from GTP to Mo-molybdopterin (Mo-MPT) cofactor (Moco or molybdenum cofactor) to form Mo-molybdopterin guanine dinucleotide (Mo-MGD) cofactor.</text>
</comment>
<comment type="caution">
    <text evidence="10">The sequence shown here is derived from an EMBL/GenBank/DDBJ whole genome shotgun (WGS) entry which is preliminary data.</text>
</comment>
<keyword evidence="3 8" id="KW-0479">Metal-binding</keyword>
<dbReference type="InterPro" id="IPR029044">
    <property type="entry name" value="Nucleotide-diphossugar_trans"/>
</dbReference>
<feature type="binding site" evidence="8">
    <location>
        <position position="67"/>
    </location>
    <ligand>
        <name>GTP</name>
        <dbReference type="ChEBI" id="CHEBI:37565"/>
    </ligand>
</feature>
<dbReference type="EMBL" id="SMCO01000018">
    <property type="protein sequence ID" value="TCV82924.1"/>
    <property type="molecule type" value="Genomic_DNA"/>
</dbReference>
<dbReference type="RefSeq" id="WP_124946472.1">
    <property type="nucleotide sequence ID" value="NZ_BHVT01000035.1"/>
</dbReference>
<evidence type="ECO:0000256" key="3">
    <source>
        <dbReference type="ARBA" id="ARBA00022723"/>
    </source>
</evidence>
<evidence type="ECO:0000256" key="2">
    <source>
        <dbReference type="ARBA" id="ARBA00022679"/>
    </source>
</evidence>
<feature type="domain" description="MobA-like NTP transferase" evidence="9">
    <location>
        <begin position="6"/>
        <end position="159"/>
    </location>
</feature>
<dbReference type="EC" id="2.7.7.77" evidence="8"/>
<comment type="similarity">
    <text evidence="8">Belongs to the MobA family.</text>
</comment>
<dbReference type="InterPro" id="IPR013482">
    <property type="entry name" value="Molybde_CF_guanTrfase"/>
</dbReference>
<comment type="subcellular location">
    <subcellularLocation>
        <location evidence="8">Cytoplasm</location>
    </subcellularLocation>
</comment>
<dbReference type="GO" id="GO:0046872">
    <property type="term" value="F:metal ion binding"/>
    <property type="evidence" value="ECO:0007669"/>
    <property type="project" value="UniProtKB-KW"/>
</dbReference>
<accession>A0A4R3XYM4</accession>
<proteinExistence type="inferred from homology"/>
<feature type="binding site" evidence="8">
    <location>
        <position position="21"/>
    </location>
    <ligand>
        <name>GTP</name>
        <dbReference type="ChEBI" id="CHEBI:37565"/>
    </ligand>
</feature>
<dbReference type="GO" id="GO:1902758">
    <property type="term" value="P:bis(molybdopterin guanine dinucleotide)molybdenum biosynthetic process"/>
    <property type="evidence" value="ECO:0007669"/>
    <property type="project" value="TreeGrafter"/>
</dbReference>
<dbReference type="Pfam" id="PF12804">
    <property type="entry name" value="NTP_transf_3"/>
    <property type="match status" value="1"/>
</dbReference>
<evidence type="ECO:0000313" key="10">
    <source>
        <dbReference type="EMBL" id="TCV82924.1"/>
    </source>
</evidence>
<evidence type="ECO:0000256" key="4">
    <source>
        <dbReference type="ARBA" id="ARBA00022741"/>
    </source>
</evidence>
<comment type="caution">
    <text evidence="8">Lacks conserved residue(s) required for the propagation of feature annotation.</text>
</comment>
<keyword evidence="11" id="KW-1185">Reference proteome</keyword>
<protein>
    <recommendedName>
        <fullName evidence="8">Molybdenum cofactor guanylyltransferase</fullName>
        <shortName evidence="8">MoCo guanylyltransferase</shortName>
        <ecNumber evidence="8">2.7.7.77</ecNumber>
    </recommendedName>
    <alternativeName>
        <fullName evidence="8">GTP:molybdopterin guanylyltransferase</fullName>
    </alternativeName>
    <alternativeName>
        <fullName evidence="8">Mo-MPT guanylyltransferase</fullName>
    </alternativeName>
    <alternativeName>
        <fullName evidence="8">Molybdopterin guanylyltransferase</fullName>
    </alternativeName>
    <alternativeName>
        <fullName evidence="8">Molybdopterin-guanine dinucleotide synthase</fullName>
        <shortName evidence="8">MGD synthase</shortName>
    </alternativeName>
</protein>
<dbReference type="NCBIfam" id="TIGR02665">
    <property type="entry name" value="molyb_mobA"/>
    <property type="match status" value="1"/>
</dbReference>
<dbReference type="SUPFAM" id="SSF53448">
    <property type="entry name" value="Nucleotide-diphospho-sugar transferases"/>
    <property type="match status" value="1"/>
</dbReference>
<dbReference type="PANTHER" id="PTHR19136:SF81">
    <property type="entry name" value="MOLYBDENUM COFACTOR GUANYLYLTRANSFERASE"/>
    <property type="match status" value="1"/>
</dbReference>
<dbReference type="GO" id="GO:0061603">
    <property type="term" value="F:molybdenum cofactor guanylyltransferase activity"/>
    <property type="evidence" value="ECO:0007669"/>
    <property type="project" value="UniProtKB-EC"/>
</dbReference>
<keyword evidence="5 8" id="KW-0460">Magnesium</keyword>
<reference evidence="10 11" key="1">
    <citation type="submission" date="2019-03" db="EMBL/GenBank/DDBJ databases">
        <title>Genomic Encyclopedia of Type Strains, Phase IV (KMG-IV): sequencing the most valuable type-strain genomes for metagenomic binning, comparative biology and taxonomic classification.</title>
        <authorList>
            <person name="Goeker M."/>
        </authorList>
    </citation>
    <scope>NUCLEOTIDE SEQUENCE [LARGE SCALE GENOMIC DNA]</scope>
    <source>
        <strain evidence="10 11">DSM 100309</strain>
    </source>
</reference>
<dbReference type="OrthoDB" id="9788394at2"/>
<dbReference type="GO" id="GO:0005737">
    <property type="term" value="C:cytoplasm"/>
    <property type="evidence" value="ECO:0007669"/>
    <property type="project" value="UniProtKB-SubCell"/>
</dbReference>
<comment type="subunit">
    <text evidence="8">Monomer.</text>
</comment>
<evidence type="ECO:0000256" key="7">
    <source>
        <dbReference type="ARBA" id="ARBA00023150"/>
    </source>
</evidence>
<keyword evidence="7 8" id="KW-0501">Molybdenum cofactor biosynthesis</keyword>
<dbReference type="HAMAP" id="MF_00316">
    <property type="entry name" value="MobA"/>
    <property type="match status" value="1"/>
</dbReference>
<dbReference type="GO" id="GO:0005525">
    <property type="term" value="F:GTP binding"/>
    <property type="evidence" value="ECO:0007669"/>
    <property type="project" value="UniProtKB-UniRule"/>
</dbReference>
<dbReference type="Proteomes" id="UP000295367">
    <property type="component" value="Unassembled WGS sequence"/>
</dbReference>
<evidence type="ECO:0000256" key="1">
    <source>
        <dbReference type="ARBA" id="ARBA00022490"/>
    </source>
</evidence>
<feature type="binding site" evidence="8">
    <location>
        <position position="97"/>
    </location>
    <ligand>
        <name>Mg(2+)</name>
        <dbReference type="ChEBI" id="CHEBI:18420"/>
    </ligand>
</feature>